<comment type="catalytic activity">
    <reaction evidence="11">
        <text>L-cysteinyl-[protein] + hexadecanoyl-CoA = S-hexadecanoyl-L-cysteinyl-[protein] + CoA</text>
        <dbReference type="Rhea" id="RHEA:36683"/>
        <dbReference type="Rhea" id="RHEA-COMP:10131"/>
        <dbReference type="Rhea" id="RHEA-COMP:11032"/>
        <dbReference type="ChEBI" id="CHEBI:29950"/>
        <dbReference type="ChEBI" id="CHEBI:57287"/>
        <dbReference type="ChEBI" id="CHEBI:57379"/>
        <dbReference type="ChEBI" id="CHEBI:74151"/>
        <dbReference type="EC" id="2.3.1.225"/>
    </reaction>
    <physiologicalReaction direction="left-to-right" evidence="11">
        <dbReference type="Rhea" id="RHEA:36684"/>
    </physiologicalReaction>
</comment>
<dbReference type="GO" id="GO:0005783">
    <property type="term" value="C:endoplasmic reticulum"/>
    <property type="evidence" value="ECO:0007669"/>
    <property type="project" value="TreeGrafter"/>
</dbReference>
<accession>A0A8T2MTI4</accession>
<gene>
    <name evidence="14" type="ORF">JZ751_011461</name>
</gene>
<evidence type="ECO:0000256" key="3">
    <source>
        <dbReference type="ARBA" id="ARBA00022679"/>
    </source>
</evidence>
<evidence type="ECO:0000256" key="12">
    <source>
        <dbReference type="RuleBase" id="RU079119"/>
    </source>
</evidence>
<proteinExistence type="inferred from homology"/>
<keyword evidence="8" id="KW-0564">Palmitate</keyword>
<comment type="caution">
    <text evidence="14">The sequence shown here is derived from an EMBL/GenBank/DDBJ whole genome shotgun (WGS) entry which is preliminary data.</text>
</comment>
<dbReference type="InterPro" id="IPR039859">
    <property type="entry name" value="PFA4/ZDH16/20/ERF2-like"/>
</dbReference>
<keyword evidence="3 12" id="KW-0808">Transferase</keyword>
<comment type="subcellular location">
    <subcellularLocation>
        <location evidence="1">Golgi apparatus</location>
        <location evidence="1">trans-Golgi network membrane</location>
        <topology evidence="1">Multi-pass membrane protein</topology>
    </subcellularLocation>
</comment>
<evidence type="ECO:0000256" key="7">
    <source>
        <dbReference type="ARBA" id="ARBA00023136"/>
    </source>
</evidence>
<keyword evidence="4 12" id="KW-0812">Transmembrane</keyword>
<feature type="non-terminal residue" evidence="14">
    <location>
        <position position="1"/>
    </location>
</feature>
<evidence type="ECO:0000256" key="6">
    <source>
        <dbReference type="ARBA" id="ARBA00023034"/>
    </source>
</evidence>
<feature type="transmembrane region" description="Helical" evidence="12">
    <location>
        <begin position="417"/>
        <end position="437"/>
    </location>
</feature>
<feature type="transmembrane region" description="Helical" evidence="12">
    <location>
        <begin position="229"/>
        <end position="251"/>
    </location>
</feature>
<evidence type="ECO:0000256" key="4">
    <source>
        <dbReference type="ARBA" id="ARBA00022692"/>
    </source>
</evidence>
<sequence>MVSADVRKLQEEVVFDNAKYIGQAGVSTPRLPRVYTGFFSQQGVFPHQLHVQALWLSRRFHAAVTVRCLAARQLNERATCSFAKGVCLARRTSVMKWGGPEPAKQEGPLRCCEGDGGHLPACCCHCSHIYHTCHSLLQLCTVRAKPGHSSDPKANATQSLSPAISGGRCRSRLSSSYGPQLMELITPMVPHFTSHSLLVTLPWPSLGAWRVDLSVIPPLVLLPVVLRVAAMHLVLGVVVLAALPGLILWYYYATHRRRGRTRFFLSLALSSLAYLYWLFLTEVLPRGDVSPVQLGTVTAGLALTLACLARTKREPGYVRPHLADAHSTITYHGKPPDGDSAHPKGSCRQVVIANGARGAEQTGVAPRDGGKREWCPTCRLVRPPRAGHCRICGTCVQRLDHHCVWINSCVGQANHRCFLLTLLLFLVTSLYGISLVLRSVSMVTGGLLHLLLLQIINVSYNVTEREARLALRDRAGRSHLWGLVVDTGVYSRGFRSNWAEFLTMSSALDPPAPRLSDL</sequence>
<keyword evidence="5 12" id="KW-1133">Transmembrane helix</keyword>
<feature type="transmembrane region" description="Helical" evidence="12">
    <location>
        <begin position="443"/>
        <end position="462"/>
    </location>
</feature>
<dbReference type="OrthoDB" id="430659at2759"/>
<dbReference type="EMBL" id="JAFBMS010001931">
    <property type="protein sequence ID" value="KAG9328692.1"/>
    <property type="molecule type" value="Genomic_DNA"/>
</dbReference>
<dbReference type="Proteomes" id="UP000824540">
    <property type="component" value="Unassembled WGS sequence"/>
</dbReference>
<name>A0A8T2MTI4_9TELE</name>
<feature type="transmembrane region" description="Helical" evidence="12">
    <location>
        <begin position="292"/>
        <end position="309"/>
    </location>
</feature>
<evidence type="ECO:0000256" key="1">
    <source>
        <dbReference type="ARBA" id="ARBA00004166"/>
    </source>
</evidence>
<comment type="similarity">
    <text evidence="2 12">Belongs to the DHHC palmitoyltransferase family.</text>
</comment>
<keyword evidence="6" id="KW-0333">Golgi apparatus</keyword>
<dbReference type="PROSITE" id="PS50216">
    <property type="entry name" value="DHHC"/>
    <property type="match status" value="1"/>
</dbReference>
<dbReference type="InterPro" id="IPR001594">
    <property type="entry name" value="Palmitoyltrfase_DHHC"/>
</dbReference>
<dbReference type="GO" id="GO:0005794">
    <property type="term" value="C:Golgi apparatus"/>
    <property type="evidence" value="ECO:0007669"/>
    <property type="project" value="UniProtKB-SubCell"/>
</dbReference>
<evidence type="ECO:0000256" key="2">
    <source>
        <dbReference type="ARBA" id="ARBA00008574"/>
    </source>
</evidence>
<reference evidence="14" key="1">
    <citation type="thesis" date="2021" institute="BYU ScholarsArchive" country="Provo, UT, USA">
        <title>Applications of and Algorithms for Genome Assembly and Genomic Analyses with an Emphasis on Marine Teleosts.</title>
        <authorList>
            <person name="Pickett B.D."/>
        </authorList>
    </citation>
    <scope>NUCLEOTIDE SEQUENCE</scope>
    <source>
        <strain evidence="14">HI-2016</strain>
    </source>
</reference>
<dbReference type="EC" id="2.3.1.225" evidence="12"/>
<organism evidence="14 15">
    <name type="scientific">Albula glossodonta</name>
    <name type="common">roundjaw bonefish</name>
    <dbReference type="NCBI Taxonomy" id="121402"/>
    <lineage>
        <taxon>Eukaryota</taxon>
        <taxon>Metazoa</taxon>
        <taxon>Chordata</taxon>
        <taxon>Craniata</taxon>
        <taxon>Vertebrata</taxon>
        <taxon>Euteleostomi</taxon>
        <taxon>Actinopterygii</taxon>
        <taxon>Neopterygii</taxon>
        <taxon>Teleostei</taxon>
        <taxon>Albuliformes</taxon>
        <taxon>Albulidae</taxon>
        <taxon>Albula</taxon>
    </lineage>
</organism>
<comment type="domain">
    <text evidence="12">The DHHC domain is required for palmitoyltransferase activity.</text>
</comment>
<evidence type="ECO:0000256" key="9">
    <source>
        <dbReference type="ARBA" id="ARBA00023288"/>
    </source>
</evidence>
<dbReference type="GO" id="GO:0006612">
    <property type="term" value="P:protein targeting to membrane"/>
    <property type="evidence" value="ECO:0007669"/>
    <property type="project" value="TreeGrafter"/>
</dbReference>
<dbReference type="Pfam" id="PF01529">
    <property type="entry name" value="DHHC"/>
    <property type="match status" value="1"/>
</dbReference>
<protein>
    <recommendedName>
        <fullName evidence="12">Palmitoyltransferase</fullName>
        <ecNumber evidence="12">2.3.1.225</ecNumber>
    </recommendedName>
</protein>
<evidence type="ECO:0000256" key="5">
    <source>
        <dbReference type="ARBA" id="ARBA00022989"/>
    </source>
</evidence>
<dbReference type="AlphaFoldDB" id="A0A8T2MTI4"/>
<keyword evidence="10 12" id="KW-0012">Acyltransferase</keyword>
<dbReference type="PANTHER" id="PTHR22883:SF475">
    <property type="entry name" value="PALMITOYLTRANSFERASE ZDHHC23"/>
    <property type="match status" value="1"/>
</dbReference>
<dbReference type="GO" id="GO:0019706">
    <property type="term" value="F:protein-cysteine S-palmitoyltransferase activity"/>
    <property type="evidence" value="ECO:0007669"/>
    <property type="project" value="UniProtKB-EC"/>
</dbReference>
<evidence type="ECO:0000256" key="11">
    <source>
        <dbReference type="ARBA" id="ARBA00047790"/>
    </source>
</evidence>
<evidence type="ECO:0000259" key="13">
    <source>
        <dbReference type="Pfam" id="PF01529"/>
    </source>
</evidence>
<keyword evidence="9" id="KW-0449">Lipoprotein</keyword>
<evidence type="ECO:0000313" key="15">
    <source>
        <dbReference type="Proteomes" id="UP000824540"/>
    </source>
</evidence>
<evidence type="ECO:0000256" key="8">
    <source>
        <dbReference type="ARBA" id="ARBA00023139"/>
    </source>
</evidence>
<feature type="transmembrane region" description="Helical" evidence="12">
    <location>
        <begin position="263"/>
        <end position="280"/>
    </location>
</feature>
<evidence type="ECO:0000313" key="14">
    <source>
        <dbReference type="EMBL" id="KAG9328692.1"/>
    </source>
</evidence>
<dbReference type="PANTHER" id="PTHR22883">
    <property type="entry name" value="ZINC FINGER DHHC DOMAIN CONTAINING PROTEIN"/>
    <property type="match status" value="1"/>
</dbReference>
<keyword evidence="15" id="KW-1185">Reference proteome</keyword>
<keyword evidence="7 12" id="KW-0472">Membrane</keyword>
<feature type="domain" description="Palmitoyltransferase DHHC" evidence="13">
    <location>
        <begin position="371"/>
        <end position="440"/>
    </location>
</feature>
<evidence type="ECO:0000256" key="10">
    <source>
        <dbReference type="ARBA" id="ARBA00023315"/>
    </source>
</evidence>